<accession>A0A7R9LBG9</accession>
<keyword evidence="2" id="KW-1185">Reference proteome</keyword>
<dbReference type="EMBL" id="CAJPVJ010000216">
    <property type="protein sequence ID" value="CAG2161732.1"/>
    <property type="molecule type" value="Genomic_DNA"/>
</dbReference>
<gene>
    <name evidence="1" type="ORF">ONB1V03_LOCUS1334</name>
</gene>
<dbReference type="AlphaFoldDB" id="A0A7R9LBG9"/>
<evidence type="ECO:0008006" key="3">
    <source>
        <dbReference type="Google" id="ProtNLM"/>
    </source>
</evidence>
<evidence type="ECO:0000313" key="2">
    <source>
        <dbReference type="Proteomes" id="UP000728032"/>
    </source>
</evidence>
<reference evidence="1" key="1">
    <citation type="submission" date="2020-11" db="EMBL/GenBank/DDBJ databases">
        <authorList>
            <person name="Tran Van P."/>
        </authorList>
    </citation>
    <scope>NUCLEOTIDE SEQUENCE</scope>
</reference>
<evidence type="ECO:0000313" key="1">
    <source>
        <dbReference type="EMBL" id="CAD7638314.1"/>
    </source>
</evidence>
<dbReference type="PANTHER" id="PTHR13223">
    <property type="entry name" value="ACIDIC FIBROBLAST GROWTH FACTOR INTRACELLULAR BINDING PROTEIN"/>
    <property type="match status" value="1"/>
</dbReference>
<dbReference type="PANTHER" id="PTHR13223:SF2">
    <property type="entry name" value="ACIDIC FIBROBLAST GROWTH FACTOR INTRACELLULAR-BINDING PROTEIN"/>
    <property type="match status" value="1"/>
</dbReference>
<protein>
    <recommendedName>
        <fullName evidence="3">Acidic fibroblast growth factor intracellular-binding protein</fullName>
    </recommendedName>
</protein>
<dbReference type="InterPro" id="IPR008614">
    <property type="entry name" value="FIBP"/>
</dbReference>
<name>A0A7R9LBG9_9ACAR</name>
<dbReference type="OrthoDB" id="14161at2759"/>
<dbReference type="GO" id="GO:0005634">
    <property type="term" value="C:nucleus"/>
    <property type="evidence" value="ECO:0007669"/>
    <property type="project" value="TreeGrafter"/>
</dbReference>
<dbReference type="Proteomes" id="UP000728032">
    <property type="component" value="Unassembled WGS sequence"/>
</dbReference>
<organism evidence="1">
    <name type="scientific">Oppiella nova</name>
    <dbReference type="NCBI Taxonomy" id="334625"/>
    <lineage>
        <taxon>Eukaryota</taxon>
        <taxon>Metazoa</taxon>
        <taxon>Ecdysozoa</taxon>
        <taxon>Arthropoda</taxon>
        <taxon>Chelicerata</taxon>
        <taxon>Arachnida</taxon>
        <taxon>Acari</taxon>
        <taxon>Acariformes</taxon>
        <taxon>Sarcoptiformes</taxon>
        <taxon>Oribatida</taxon>
        <taxon>Brachypylina</taxon>
        <taxon>Oppioidea</taxon>
        <taxon>Oppiidae</taxon>
        <taxon>Oppiella</taxon>
    </lineage>
</organism>
<dbReference type="Pfam" id="PF05427">
    <property type="entry name" value="FIBP"/>
    <property type="match status" value="1"/>
</dbReference>
<sequence length="356" mass="41565">MESVLADGLNCVDHWFAAQEASRLVRNKEKAVLGLVHEDLVISDILDQYRTFQLIEKLLPAPTQLSEQWTHQLTPTTQRILVEKYYDFSDSVIREILGKKLSGRNRKDLDDVSDKTSVGIKSCRRQFDNVKRVYKTVEDMSGNLSLNIQTNFLLPKNLAQKYAAVVYIANNRFETNKRKLQYLQFSDYCSVVTEMMANWSCSDPDCKYEETSMDIDREFLQNLRELRVLLEREAIDEHKTLVMRILKTKVSDRKLADIDSMFKVMIVRVSLSRNVINIAYGLNHSKEMRDLFLDIVEKIIEPSKSAKLTVSDMTLLMSLYKESPQFMEPFKTNKELLSVWERFMNTFNSCVLKMYR</sequence>
<proteinExistence type="predicted"/>
<dbReference type="EMBL" id="OC915041">
    <property type="protein sequence ID" value="CAD7638314.1"/>
    <property type="molecule type" value="Genomic_DNA"/>
</dbReference>